<reference evidence="4 5" key="1">
    <citation type="submission" date="2020-08" db="EMBL/GenBank/DDBJ databases">
        <title>Plant Genome Project.</title>
        <authorList>
            <person name="Zhang R.-G."/>
        </authorList>
    </citation>
    <scope>NUCLEOTIDE SEQUENCE [LARGE SCALE GENOMIC DNA]</scope>
    <source>
        <tissue evidence="4">Rhizome</tissue>
    </source>
</reference>
<dbReference type="PANTHER" id="PTHR43080">
    <property type="entry name" value="CBS DOMAIN-CONTAINING PROTEIN CBSX3, MITOCHONDRIAL"/>
    <property type="match status" value="1"/>
</dbReference>
<dbReference type="InterPro" id="IPR051257">
    <property type="entry name" value="Diverse_CBS-Domain"/>
</dbReference>
<name>A0A8J5GTS5_ZINOF</name>
<dbReference type="EMBL" id="JACMSC010000008">
    <property type="protein sequence ID" value="KAG6509994.1"/>
    <property type="molecule type" value="Genomic_DNA"/>
</dbReference>
<evidence type="ECO:0000256" key="2">
    <source>
        <dbReference type="PROSITE-ProRule" id="PRU00703"/>
    </source>
</evidence>
<evidence type="ECO:0000259" key="3">
    <source>
        <dbReference type="PROSITE" id="PS51371"/>
    </source>
</evidence>
<dbReference type="SUPFAM" id="SSF54631">
    <property type="entry name" value="CBS-domain pair"/>
    <property type="match status" value="1"/>
</dbReference>
<comment type="caution">
    <text evidence="4">The sequence shown here is derived from an EMBL/GenBank/DDBJ whole genome shotgun (WGS) entry which is preliminary data.</text>
</comment>
<sequence length="351" mass="37869">MACGSAFHGTLFFRSVLKSPSSSSKSFFSSASALTVSSGFRRPLRSGSGGVGHKRTLAPSASASFSDDLRPPLGENPEGVISGEWPENFSLLSYDDLRAYLETQIISDETKPSAKLATVMSTQIRKARPEQALEEIEHNFEFVSGLPVVDDELRCIGVISKKDKARAPNGVCVLAFVLSSTSILYLLLNIKLKCCLYLNTALSYEALCHLTCIDDCGEADCGLASCDDRGLAMSSQGGWLKILYNIGAWVLDHVMSMFDTPLKSKVGEVMSSPAITLTPDNTVLDAAALMLKMKVHRVPILDVEKRVIGKSILNGPWLITGLADPAKEKTLYICLGGLASLQRGVKCKIIN</sequence>
<dbReference type="AlphaFoldDB" id="A0A8J5GTS5"/>
<accession>A0A8J5GTS5</accession>
<dbReference type="Pfam" id="PF00571">
    <property type="entry name" value="CBS"/>
    <property type="match status" value="2"/>
</dbReference>
<evidence type="ECO:0000256" key="1">
    <source>
        <dbReference type="ARBA" id="ARBA00023122"/>
    </source>
</evidence>
<dbReference type="InterPro" id="IPR046342">
    <property type="entry name" value="CBS_dom_sf"/>
</dbReference>
<keyword evidence="5" id="KW-1185">Reference proteome</keyword>
<protein>
    <recommendedName>
        <fullName evidence="3">CBS domain-containing protein</fullName>
    </recommendedName>
</protein>
<dbReference type="PANTHER" id="PTHR43080:SF28">
    <property type="entry name" value="OS04G0136700 PROTEIN"/>
    <property type="match status" value="1"/>
</dbReference>
<dbReference type="PROSITE" id="PS51371">
    <property type="entry name" value="CBS"/>
    <property type="match status" value="1"/>
</dbReference>
<evidence type="ECO:0000313" key="5">
    <source>
        <dbReference type="Proteomes" id="UP000734854"/>
    </source>
</evidence>
<dbReference type="Proteomes" id="UP000734854">
    <property type="component" value="Unassembled WGS sequence"/>
</dbReference>
<dbReference type="Gene3D" id="3.10.580.10">
    <property type="entry name" value="CBS-domain"/>
    <property type="match status" value="2"/>
</dbReference>
<keyword evidence="1 2" id="KW-0129">CBS domain</keyword>
<gene>
    <name evidence="4" type="ORF">ZIOFF_028002</name>
</gene>
<proteinExistence type="predicted"/>
<feature type="domain" description="CBS" evidence="3">
    <location>
        <begin position="270"/>
        <end position="328"/>
    </location>
</feature>
<organism evidence="4 5">
    <name type="scientific">Zingiber officinale</name>
    <name type="common">Ginger</name>
    <name type="synonym">Amomum zingiber</name>
    <dbReference type="NCBI Taxonomy" id="94328"/>
    <lineage>
        <taxon>Eukaryota</taxon>
        <taxon>Viridiplantae</taxon>
        <taxon>Streptophyta</taxon>
        <taxon>Embryophyta</taxon>
        <taxon>Tracheophyta</taxon>
        <taxon>Spermatophyta</taxon>
        <taxon>Magnoliopsida</taxon>
        <taxon>Liliopsida</taxon>
        <taxon>Zingiberales</taxon>
        <taxon>Zingiberaceae</taxon>
        <taxon>Zingiber</taxon>
    </lineage>
</organism>
<dbReference type="InterPro" id="IPR000644">
    <property type="entry name" value="CBS_dom"/>
</dbReference>
<evidence type="ECO:0000313" key="4">
    <source>
        <dbReference type="EMBL" id="KAG6509994.1"/>
    </source>
</evidence>